<name>A0ABV8VK95_9NOCA</name>
<sequence>MKDVFDPLADIERALAAQAGWTWFDDYLLYTCGIVESMTAGRGAQIRSNPTRVRLEPGEICFADGGVRWFTWRGIVAHPGPAPRHIQIRTPLDAIYQWGADVQRQRVEAAAQPRWVAEPPGSAMISNRRIQLANPGRAFSVRWSTLAGIDLVAPDLVGCRFPDHSGAVQQLQIRTSWAPLVFVTAALQHFPHHPLLRNGTWLPAGFEDKCHLAGKKCPNVRIPG</sequence>
<gene>
    <name evidence="1" type="ORF">ACFO5K_16855</name>
</gene>
<keyword evidence="2" id="KW-1185">Reference proteome</keyword>
<protein>
    <submittedName>
        <fullName evidence="1">Uncharacterized protein</fullName>
    </submittedName>
</protein>
<dbReference type="Proteomes" id="UP001595844">
    <property type="component" value="Unassembled WGS sequence"/>
</dbReference>
<evidence type="ECO:0000313" key="1">
    <source>
        <dbReference type="EMBL" id="MFC4375773.1"/>
    </source>
</evidence>
<evidence type="ECO:0000313" key="2">
    <source>
        <dbReference type="Proteomes" id="UP001595844"/>
    </source>
</evidence>
<accession>A0ABV8VK95</accession>
<dbReference type="EMBL" id="JBHSDL010000014">
    <property type="protein sequence ID" value="MFC4375773.1"/>
    <property type="molecule type" value="Genomic_DNA"/>
</dbReference>
<comment type="caution">
    <text evidence="1">The sequence shown here is derived from an EMBL/GenBank/DDBJ whole genome shotgun (WGS) entry which is preliminary data.</text>
</comment>
<proteinExistence type="predicted"/>
<organism evidence="1 2">
    <name type="scientific">Nocardia halotolerans</name>
    <dbReference type="NCBI Taxonomy" id="1755878"/>
    <lineage>
        <taxon>Bacteria</taxon>
        <taxon>Bacillati</taxon>
        <taxon>Actinomycetota</taxon>
        <taxon>Actinomycetes</taxon>
        <taxon>Mycobacteriales</taxon>
        <taxon>Nocardiaceae</taxon>
        <taxon>Nocardia</taxon>
    </lineage>
</organism>
<reference evidence="2" key="1">
    <citation type="journal article" date="2019" name="Int. J. Syst. Evol. Microbiol.">
        <title>The Global Catalogue of Microorganisms (GCM) 10K type strain sequencing project: providing services to taxonomists for standard genome sequencing and annotation.</title>
        <authorList>
            <consortium name="The Broad Institute Genomics Platform"/>
            <consortium name="The Broad Institute Genome Sequencing Center for Infectious Disease"/>
            <person name="Wu L."/>
            <person name="Ma J."/>
        </authorList>
    </citation>
    <scope>NUCLEOTIDE SEQUENCE [LARGE SCALE GENOMIC DNA]</scope>
    <source>
        <strain evidence="2">IBRC-M 10490</strain>
    </source>
</reference>
<dbReference type="RefSeq" id="WP_378563021.1">
    <property type="nucleotide sequence ID" value="NZ_JBHSDL010000014.1"/>
</dbReference>